<organism evidence="1">
    <name type="scientific">Arundo donax</name>
    <name type="common">Giant reed</name>
    <name type="synonym">Donax arundinaceus</name>
    <dbReference type="NCBI Taxonomy" id="35708"/>
    <lineage>
        <taxon>Eukaryota</taxon>
        <taxon>Viridiplantae</taxon>
        <taxon>Streptophyta</taxon>
        <taxon>Embryophyta</taxon>
        <taxon>Tracheophyta</taxon>
        <taxon>Spermatophyta</taxon>
        <taxon>Magnoliopsida</taxon>
        <taxon>Liliopsida</taxon>
        <taxon>Poales</taxon>
        <taxon>Poaceae</taxon>
        <taxon>PACMAD clade</taxon>
        <taxon>Arundinoideae</taxon>
        <taxon>Arundineae</taxon>
        <taxon>Arundo</taxon>
    </lineage>
</organism>
<reference evidence="1" key="1">
    <citation type="submission" date="2014-09" db="EMBL/GenBank/DDBJ databases">
        <authorList>
            <person name="Magalhaes I.L.F."/>
            <person name="Oliveira U."/>
            <person name="Santos F.R."/>
            <person name="Vidigal T.H.D.A."/>
            <person name="Brescovit A.D."/>
            <person name="Santos A.J."/>
        </authorList>
    </citation>
    <scope>NUCLEOTIDE SEQUENCE</scope>
    <source>
        <tissue evidence="1">Shoot tissue taken approximately 20 cm above the soil surface</tissue>
    </source>
</reference>
<dbReference type="EMBL" id="GBRH01251312">
    <property type="protein sequence ID" value="JAD46583.1"/>
    <property type="molecule type" value="Transcribed_RNA"/>
</dbReference>
<sequence length="10" mass="1243">MSDYRVCTRI</sequence>
<protein>
    <submittedName>
        <fullName evidence="1">Uncharacterized protein</fullName>
    </submittedName>
</protein>
<accession>A0A0A9A9I1</accession>
<reference evidence="1" key="2">
    <citation type="journal article" date="2015" name="Data Brief">
        <title>Shoot transcriptome of the giant reed, Arundo donax.</title>
        <authorList>
            <person name="Barrero R.A."/>
            <person name="Guerrero F.D."/>
            <person name="Moolhuijzen P."/>
            <person name="Goolsby J.A."/>
            <person name="Tidwell J."/>
            <person name="Bellgard S.E."/>
            <person name="Bellgard M.I."/>
        </authorList>
    </citation>
    <scope>NUCLEOTIDE SEQUENCE</scope>
    <source>
        <tissue evidence="1">Shoot tissue taken approximately 20 cm above the soil surface</tissue>
    </source>
</reference>
<proteinExistence type="predicted"/>
<name>A0A0A9A9I1_ARUDO</name>
<evidence type="ECO:0000313" key="1">
    <source>
        <dbReference type="EMBL" id="JAD46583.1"/>
    </source>
</evidence>